<dbReference type="InterPro" id="IPR000210">
    <property type="entry name" value="BTB/POZ_dom"/>
</dbReference>
<evidence type="ECO:0000256" key="2">
    <source>
        <dbReference type="ARBA" id="ARBA00004906"/>
    </source>
</evidence>
<feature type="domain" description="BTB" evidence="3">
    <location>
        <begin position="28"/>
        <end position="97"/>
    </location>
</feature>
<dbReference type="Gene3D" id="3.30.710.10">
    <property type="entry name" value="Potassium Channel Kv1.1, Chain A"/>
    <property type="match status" value="1"/>
</dbReference>
<dbReference type="SMART" id="SM00225">
    <property type="entry name" value="BTB"/>
    <property type="match status" value="1"/>
</dbReference>
<dbReference type="PROSITE" id="PS50097">
    <property type="entry name" value="BTB"/>
    <property type="match status" value="1"/>
</dbReference>
<dbReference type="InterPro" id="IPR011333">
    <property type="entry name" value="SKP1/BTB/POZ_sf"/>
</dbReference>
<dbReference type="SUPFAM" id="SSF54695">
    <property type="entry name" value="POZ domain"/>
    <property type="match status" value="1"/>
</dbReference>
<dbReference type="CDD" id="cd18186">
    <property type="entry name" value="BTB_POZ_ZBTB_KLHL-like"/>
    <property type="match status" value="1"/>
</dbReference>
<dbReference type="PANTHER" id="PTHR47274">
    <property type="entry name" value="BTB/POZ DOMAIN CONTAINING PROTEIN, EXPRESSED-RELATED"/>
    <property type="match status" value="1"/>
</dbReference>
<dbReference type="Pfam" id="PF00651">
    <property type="entry name" value="BTB"/>
    <property type="match status" value="1"/>
</dbReference>
<evidence type="ECO:0000256" key="1">
    <source>
        <dbReference type="ARBA" id="ARBA00002668"/>
    </source>
</evidence>
<sequence length="209" mass="23763">MTDTRKRKFDRVDFLGDYVMAFKNGIHTDIIVKPGGDGPGIPAHKSILAVKSKVFGYMLDSDECKTSEKSITIPDMSYEELKALLEFFYSGILSPTSKHTRALYLAADKYEIPYLQEVCRDHLISSTTLSNVLDILEMSTIPSDNRLKNWATIFIVIHMQEIVYTSKYKLFVHQNPDLGLDITQLFVDALKSEFGYTDQQLRSAIQPKP</sequence>
<protein>
    <recommendedName>
        <fullName evidence="3">BTB domain-containing protein</fullName>
    </recommendedName>
</protein>
<name>A0ABQ7MTL4_BRACM</name>
<evidence type="ECO:0000259" key="3">
    <source>
        <dbReference type="PROSITE" id="PS50097"/>
    </source>
</evidence>
<dbReference type="EMBL" id="JADBGQ010000004">
    <property type="protein sequence ID" value="KAG5402049.1"/>
    <property type="molecule type" value="Genomic_DNA"/>
</dbReference>
<comment type="pathway">
    <text evidence="2">Protein modification; protein ubiquitination.</text>
</comment>
<dbReference type="Gene3D" id="1.25.40.420">
    <property type="match status" value="1"/>
</dbReference>
<evidence type="ECO:0000313" key="4">
    <source>
        <dbReference type="EMBL" id="KAG5402049.1"/>
    </source>
</evidence>
<evidence type="ECO:0000313" key="5">
    <source>
        <dbReference type="Proteomes" id="UP000823674"/>
    </source>
</evidence>
<comment type="function">
    <text evidence="1">May act as a substrate-specific adapter of an E3 ubiquitin-protein ligase complex (CUL3-RBX1-BTB) which mediates the ubiquitination and subsequent proteasomal degradation of target proteins.</text>
</comment>
<gene>
    <name evidence="4" type="primary">A04p033170.1_BraROA</name>
    <name evidence="4" type="ORF">IGI04_016656</name>
</gene>
<organism evidence="4 5">
    <name type="scientific">Brassica rapa subsp. trilocularis</name>
    <dbReference type="NCBI Taxonomy" id="1813537"/>
    <lineage>
        <taxon>Eukaryota</taxon>
        <taxon>Viridiplantae</taxon>
        <taxon>Streptophyta</taxon>
        <taxon>Embryophyta</taxon>
        <taxon>Tracheophyta</taxon>
        <taxon>Spermatophyta</taxon>
        <taxon>Magnoliopsida</taxon>
        <taxon>eudicotyledons</taxon>
        <taxon>Gunneridae</taxon>
        <taxon>Pentapetalae</taxon>
        <taxon>rosids</taxon>
        <taxon>malvids</taxon>
        <taxon>Brassicales</taxon>
        <taxon>Brassicaceae</taxon>
        <taxon>Brassiceae</taxon>
        <taxon>Brassica</taxon>
    </lineage>
</organism>
<proteinExistence type="predicted"/>
<comment type="caution">
    <text evidence="4">The sequence shown here is derived from an EMBL/GenBank/DDBJ whole genome shotgun (WGS) entry which is preliminary data.</text>
</comment>
<dbReference type="PANTHER" id="PTHR47274:SF11">
    <property type="entry name" value="(RAPE) HYPOTHETICAL PROTEIN"/>
    <property type="match status" value="1"/>
</dbReference>
<keyword evidence="5" id="KW-1185">Reference proteome</keyword>
<dbReference type="Proteomes" id="UP000823674">
    <property type="component" value="Chromosome A04"/>
</dbReference>
<accession>A0ABQ7MTL4</accession>
<dbReference type="InterPro" id="IPR044784">
    <property type="entry name" value="At1g01640-like"/>
</dbReference>
<reference evidence="4 5" key="1">
    <citation type="submission" date="2021-03" db="EMBL/GenBank/DDBJ databases">
        <authorList>
            <person name="King G.J."/>
            <person name="Bancroft I."/>
            <person name="Baten A."/>
            <person name="Bloomfield J."/>
            <person name="Borpatragohain P."/>
            <person name="He Z."/>
            <person name="Irish N."/>
            <person name="Irwin J."/>
            <person name="Liu K."/>
            <person name="Mauleon R.P."/>
            <person name="Moore J."/>
            <person name="Morris R."/>
            <person name="Ostergaard L."/>
            <person name="Wang B."/>
            <person name="Wells R."/>
        </authorList>
    </citation>
    <scope>NUCLEOTIDE SEQUENCE [LARGE SCALE GENOMIC DNA]</scope>
    <source>
        <strain evidence="4">R-o-18</strain>
        <tissue evidence="4">Leaf</tissue>
    </source>
</reference>